<keyword evidence="2" id="KW-0648">Protein biosynthesis</keyword>
<keyword evidence="2" id="KW-0547">Nucleotide-binding</keyword>
<dbReference type="Gene3D" id="1.10.20.60">
    <property type="entry name" value="Glu-tRNAGln amidotransferase C subunit, N-terminal domain"/>
    <property type="match status" value="1"/>
</dbReference>
<dbReference type="AlphaFoldDB" id="A0A8J7JLA0"/>
<dbReference type="InterPro" id="IPR036113">
    <property type="entry name" value="Asp/Glu-ADT_sf_sub_c"/>
</dbReference>
<dbReference type="GO" id="GO:0005524">
    <property type="term" value="F:ATP binding"/>
    <property type="evidence" value="ECO:0007669"/>
    <property type="project" value="UniProtKB-KW"/>
</dbReference>
<dbReference type="PANTHER" id="PTHR15004:SF0">
    <property type="entry name" value="GLUTAMYL-TRNA(GLN) AMIDOTRANSFERASE SUBUNIT C, MITOCHONDRIAL"/>
    <property type="match status" value="1"/>
</dbReference>
<sequence length="95" mass="10562">MKITRAEVEHVARLARLELSEPELDTFTSQMDSILAYVEKLNGLNTDDIVPTSHAVPMENAFRADQPKGSLPVEEATANAPEHAESFFRVPKVIE</sequence>
<dbReference type="HAMAP" id="MF_00122">
    <property type="entry name" value="GatC"/>
    <property type="match status" value="1"/>
</dbReference>
<comment type="subunit">
    <text evidence="2">Heterotrimer of A, B and C subunits.</text>
</comment>
<protein>
    <recommendedName>
        <fullName evidence="2">Aspartyl/glutamyl-tRNA(Asn/Gln) amidotransferase subunit C</fullName>
        <shortName evidence="2">Asp/Glu-ADT subunit C</shortName>
        <ecNumber evidence="2">6.3.5.-</ecNumber>
    </recommendedName>
</protein>
<comment type="catalytic activity">
    <reaction evidence="2">
        <text>L-aspartyl-tRNA(Asn) + L-glutamine + ATP + H2O = L-asparaginyl-tRNA(Asn) + L-glutamate + ADP + phosphate + 2 H(+)</text>
        <dbReference type="Rhea" id="RHEA:14513"/>
        <dbReference type="Rhea" id="RHEA-COMP:9674"/>
        <dbReference type="Rhea" id="RHEA-COMP:9677"/>
        <dbReference type="ChEBI" id="CHEBI:15377"/>
        <dbReference type="ChEBI" id="CHEBI:15378"/>
        <dbReference type="ChEBI" id="CHEBI:29985"/>
        <dbReference type="ChEBI" id="CHEBI:30616"/>
        <dbReference type="ChEBI" id="CHEBI:43474"/>
        <dbReference type="ChEBI" id="CHEBI:58359"/>
        <dbReference type="ChEBI" id="CHEBI:78515"/>
        <dbReference type="ChEBI" id="CHEBI:78516"/>
        <dbReference type="ChEBI" id="CHEBI:456216"/>
    </reaction>
</comment>
<proteinExistence type="inferred from homology"/>
<evidence type="ECO:0000256" key="2">
    <source>
        <dbReference type="HAMAP-Rule" id="MF_00122"/>
    </source>
</evidence>
<evidence type="ECO:0000256" key="1">
    <source>
        <dbReference type="ARBA" id="ARBA00022840"/>
    </source>
</evidence>
<keyword evidence="1 2" id="KW-0067">ATP-binding</keyword>
<dbReference type="Pfam" id="PF02686">
    <property type="entry name" value="GatC"/>
    <property type="match status" value="1"/>
</dbReference>
<organism evidence="3 4">
    <name type="scientific">Geomesophilobacter sediminis</name>
    <dbReference type="NCBI Taxonomy" id="2798584"/>
    <lineage>
        <taxon>Bacteria</taxon>
        <taxon>Pseudomonadati</taxon>
        <taxon>Thermodesulfobacteriota</taxon>
        <taxon>Desulfuromonadia</taxon>
        <taxon>Geobacterales</taxon>
        <taxon>Geobacteraceae</taxon>
        <taxon>Geomesophilobacter</taxon>
    </lineage>
</organism>
<dbReference type="GO" id="GO:0006450">
    <property type="term" value="P:regulation of translational fidelity"/>
    <property type="evidence" value="ECO:0007669"/>
    <property type="project" value="InterPro"/>
</dbReference>
<dbReference type="EMBL" id="JAEMHM010000006">
    <property type="protein sequence ID" value="MBJ6724655.1"/>
    <property type="molecule type" value="Genomic_DNA"/>
</dbReference>
<reference evidence="3" key="1">
    <citation type="submission" date="2020-12" db="EMBL/GenBank/DDBJ databases">
        <title>Geomonas sp. Red875, isolated from river sediment.</title>
        <authorList>
            <person name="Xu Z."/>
            <person name="Zhang Z."/>
            <person name="Masuda Y."/>
            <person name="Itoh H."/>
            <person name="Senoo K."/>
        </authorList>
    </citation>
    <scope>NUCLEOTIDE SEQUENCE</scope>
    <source>
        <strain evidence="3">Red875</strain>
    </source>
</reference>
<dbReference type="RefSeq" id="WP_199383551.1">
    <property type="nucleotide sequence ID" value="NZ_JAEMHM010000006.1"/>
</dbReference>
<dbReference type="SUPFAM" id="SSF141000">
    <property type="entry name" value="Glu-tRNAGln amidotransferase C subunit"/>
    <property type="match status" value="1"/>
</dbReference>
<dbReference type="PANTHER" id="PTHR15004">
    <property type="entry name" value="GLUTAMYL-TRNA(GLN) AMIDOTRANSFERASE SUBUNIT C, MITOCHONDRIAL"/>
    <property type="match status" value="1"/>
</dbReference>
<comment type="similarity">
    <text evidence="2">Belongs to the GatC family.</text>
</comment>
<keyword evidence="4" id="KW-1185">Reference proteome</keyword>
<dbReference type="EC" id="6.3.5.-" evidence="2"/>
<dbReference type="GO" id="GO:0070681">
    <property type="term" value="P:glutaminyl-tRNAGln biosynthesis via transamidation"/>
    <property type="evidence" value="ECO:0007669"/>
    <property type="project" value="TreeGrafter"/>
</dbReference>
<gene>
    <name evidence="2 3" type="primary">gatC</name>
    <name evidence="3" type="ORF">JFN93_08050</name>
</gene>
<comment type="function">
    <text evidence="2">Allows the formation of correctly charged Asn-tRNA(Asn) or Gln-tRNA(Gln) through the transamidation of misacylated Asp-tRNA(Asn) or Glu-tRNA(Gln) in organisms which lack either or both of asparaginyl-tRNA or glutaminyl-tRNA synthetases. The reaction takes place in the presence of glutamine and ATP through an activated phospho-Asp-tRNA(Asn) or phospho-Glu-tRNA(Gln).</text>
</comment>
<dbReference type="GO" id="GO:0050567">
    <property type="term" value="F:glutaminyl-tRNA synthase (glutamine-hydrolyzing) activity"/>
    <property type="evidence" value="ECO:0007669"/>
    <property type="project" value="UniProtKB-UniRule"/>
</dbReference>
<comment type="caution">
    <text evidence="3">The sequence shown here is derived from an EMBL/GenBank/DDBJ whole genome shotgun (WGS) entry which is preliminary data.</text>
</comment>
<dbReference type="GO" id="GO:0006412">
    <property type="term" value="P:translation"/>
    <property type="evidence" value="ECO:0007669"/>
    <property type="project" value="UniProtKB-UniRule"/>
</dbReference>
<evidence type="ECO:0000313" key="4">
    <source>
        <dbReference type="Proteomes" id="UP000636888"/>
    </source>
</evidence>
<accession>A0A8J7JLA0</accession>
<name>A0A8J7JLA0_9BACT</name>
<keyword evidence="2" id="KW-0436">Ligase</keyword>
<dbReference type="Proteomes" id="UP000636888">
    <property type="component" value="Unassembled WGS sequence"/>
</dbReference>
<dbReference type="NCBIfam" id="TIGR00135">
    <property type="entry name" value="gatC"/>
    <property type="match status" value="1"/>
</dbReference>
<dbReference type="InterPro" id="IPR003837">
    <property type="entry name" value="GatC"/>
</dbReference>
<evidence type="ECO:0000313" key="3">
    <source>
        <dbReference type="EMBL" id="MBJ6724655.1"/>
    </source>
</evidence>
<comment type="catalytic activity">
    <reaction evidence="2">
        <text>L-glutamyl-tRNA(Gln) + L-glutamine + ATP + H2O = L-glutaminyl-tRNA(Gln) + L-glutamate + ADP + phosphate + H(+)</text>
        <dbReference type="Rhea" id="RHEA:17521"/>
        <dbReference type="Rhea" id="RHEA-COMP:9681"/>
        <dbReference type="Rhea" id="RHEA-COMP:9684"/>
        <dbReference type="ChEBI" id="CHEBI:15377"/>
        <dbReference type="ChEBI" id="CHEBI:15378"/>
        <dbReference type="ChEBI" id="CHEBI:29985"/>
        <dbReference type="ChEBI" id="CHEBI:30616"/>
        <dbReference type="ChEBI" id="CHEBI:43474"/>
        <dbReference type="ChEBI" id="CHEBI:58359"/>
        <dbReference type="ChEBI" id="CHEBI:78520"/>
        <dbReference type="ChEBI" id="CHEBI:78521"/>
        <dbReference type="ChEBI" id="CHEBI:456216"/>
    </reaction>
</comment>